<keyword evidence="3" id="KW-1185">Reference proteome</keyword>
<feature type="region of interest" description="Disordered" evidence="1">
    <location>
        <begin position="1"/>
        <end position="70"/>
    </location>
</feature>
<feature type="compositionally biased region" description="Low complexity" evidence="1">
    <location>
        <begin position="28"/>
        <end position="37"/>
    </location>
</feature>
<comment type="caution">
    <text evidence="2">The sequence shown here is derived from an EMBL/GenBank/DDBJ whole genome shotgun (WGS) entry which is preliminary data.</text>
</comment>
<organism evidence="2 3">
    <name type="scientific">Homarus americanus</name>
    <name type="common">American lobster</name>
    <dbReference type="NCBI Taxonomy" id="6706"/>
    <lineage>
        <taxon>Eukaryota</taxon>
        <taxon>Metazoa</taxon>
        <taxon>Ecdysozoa</taxon>
        <taxon>Arthropoda</taxon>
        <taxon>Crustacea</taxon>
        <taxon>Multicrustacea</taxon>
        <taxon>Malacostraca</taxon>
        <taxon>Eumalacostraca</taxon>
        <taxon>Eucarida</taxon>
        <taxon>Decapoda</taxon>
        <taxon>Pleocyemata</taxon>
        <taxon>Astacidea</taxon>
        <taxon>Nephropoidea</taxon>
        <taxon>Nephropidae</taxon>
        <taxon>Homarus</taxon>
    </lineage>
</organism>
<sequence>RLEQQPCHLVLGAQPTSVQKSLEKTNKKTASTKTTGKPSQKGPPTSWGDQLLKKRPGKGGATILWRPGSGRHVSEGANSYRPFTHIVRTLHLEDAVDVCTRRRIEPKNVVTFSSIDSRVLSPTHPCANMKVLWFSASSADQDEDASDWYGNVEFAVDAKILLERWKYSFLVEMMTTPTHTTTRILVTNTDYSDILPEYNRYCAGGPWQVTSEGQFTLSKCSRFKFRGTNIHEHITEFMLEVTPKDEKKILKACQISFKNHEDAQDMKVRHVCNRYQRAGQPCPSPFSRPLTAFYFFDKIQQNKVCWNTGTPKLSVSAQQYLQSFLDNSQDHSQVTV</sequence>
<reference evidence="2" key="1">
    <citation type="journal article" date="2021" name="Sci. Adv.">
        <title>The American lobster genome reveals insights on longevity, neural, and immune adaptations.</title>
        <authorList>
            <person name="Polinski J.M."/>
            <person name="Zimin A.V."/>
            <person name="Clark K.F."/>
            <person name="Kohn A.B."/>
            <person name="Sadowski N."/>
            <person name="Timp W."/>
            <person name="Ptitsyn A."/>
            <person name="Khanna P."/>
            <person name="Romanova D.Y."/>
            <person name="Williams P."/>
            <person name="Greenwood S.J."/>
            <person name="Moroz L.L."/>
            <person name="Walt D.R."/>
            <person name="Bodnar A.G."/>
        </authorList>
    </citation>
    <scope>NUCLEOTIDE SEQUENCE</scope>
    <source>
        <strain evidence="2">GMGI-L3</strain>
    </source>
</reference>
<evidence type="ECO:0000313" key="2">
    <source>
        <dbReference type="EMBL" id="KAG7174998.1"/>
    </source>
</evidence>
<dbReference type="Proteomes" id="UP000747542">
    <property type="component" value="Unassembled WGS sequence"/>
</dbReference>
<evidence type="ECO:0000256" key="1">
    <source>
        <dbReference type="SAM" id="MobiDB-lite"/>
    </source>
</evidence>
<accession>A0A8J5N8X9</accession>
<feature type="non-terminal residue" evidence="2">
    <location>
        <position position="336"/>
    </location>
</feature>
<name>A0A8J5N8X9_HOMAM</name>
<dbReference type="EMBL" id="JAHLQT010006356">
    <property type="protein sequence ID" value="KAG7174998.1"/>
    <property type="molecule type" value="Genomic_DNA"/>
</dbReference>
<proteinExistence type="predicted"/>
<gene>
    <name evidence="2" type="ORF">Hamer_G015207</name>
</gene>
<evidence type="ECO:0000313" key="3">
    <source>
        <dbReference type="Proteomes" id="UP000747542"/>
    </source>
</evidence>
<dbReference type="AlphaFoldDB" id="A0A8J5N8X9"/>
<protein>
    <submittedName>
        <fullName evidence="2">Uncharacterized protein</fullName>
    </submittedName>
</protein>